<keyword evidence="1" id="KW-0186">Copper</keyword>
<keyword evidence="3" id="KW-1185">Reference proteome</keyword>
<reference evidence="2" key="1">
    <citation type="submission" date="2021-07" db="EMBL/GenBank/DDBJ databases">
        <title>Pseudohoeflea marina sp. nov. a polyhydroxyalcanoate-producing bacterium.</title>
        <authorList>
            <person name="Zheng W."/>
            <person name="Yu S."/>
            <person name="Huang Y."/>
        </authorList>
    </citation>
    <scope>NUCLEOTIDE SEQUENCE</scope>
    <source>
        <strain evidence="2">DP4N28-3</strain>
    </source>
</reference>
<evidence type="ECO:0000313" key="3">
    <source>
        <dbReference type="Proteomes" id="UP001430804"/>
    </source>
</evidence>
<dbReference type="Pfam" id="PF04442">
    <property type="entry name" value="CtaG_Cox11"/>
    <property type="match status" value="1"/>
</dbReference>
<dbReference type="PIRSF" id="PIRSF005413">
    <property type="entry name" value="COX11"/>
    <property type="match status" value="1"/>
</dbReference>
<comment type="similarity">
    <text evidence="1">Belongs to the COX11/CtaG family.</text>
</comment>
<name>A0ABS6WMB7_9HYPH</name>
<dbReference type="HAMAP" id="MF_00155">
    <property type="entry name" value="CtaG"/>
    <property type="match status" value="1"/>
</dbReference>
<keyword evidence="1" id="KW-0812">Transmembrane</keyword>
<comment type="function">
    <text evidence="1">Exerts its effect at some terminal stage of cytochrome c oxidase synthesis, probably by being involved in the insertion of the copper B into subunit I.</text>
</comment>
<sequence length="191" mass="20948">MPSGNGRIVVICAAFVAGMVGMSYAAVPLYSLFCQVTGYGGTTQRVTQESDRVLDRTVKVHFDANTGNGLNWEFGPKTREIEIRIGETVRADYVAVNRSSRPLTGQATYNVTPQAAGAYFNKVECFCFTETTLAPGEKLEMPVTFFVDPDIVNDENIAHVTTITLSYTFYPYEKEKPVAAAPVPVQDNTQL</sequence>
<keyword evidence="1" id="KW-1003">Cell membrane</keyword>
<protein>
    <recommendedName>
        <fullName evidence="1">Cytochrome c oxidase assembly protein CtaG</fullName>
    </recommendedName>
</protein>
<feature type="topological domain" description="Cytoplasmic" evidence="1">
    <location>
        <begin position="1"/>
        <end position="6"/>
    </location>
</feature>
<evidence type="ECO:0000313" key="2">
    <source>
        <dbReference type="EMBL" id="MBW3096935.1"/>
    </source>
</evidence>
<feature type="topological domain" description="Periplasmic" evidence="1">
    <location>
        <begin position="27"/>
        <end position="191"/>
    </location>
</feature>
<proteinExistence type="inferred from homology"/>
<comment type="caution">
    <text evidence="2">The sequence shown here is derived from an EMBL/GenBank/DDBJ whole genome shotgun (WGS) entry which is preliminary data.</text>
</comment>
<gene>
    <name evidence="1" type="primary">ctaG</name>
    <name evidence="2" type="ORF">KY465_06560</name>
</gene>
<dbReference type="NCBIfam" id="NF003465">
    <property type="entry name" value="PRK05089.1"/>
    <property type="match status" value="1"/>
</dbReference>
<dbReference type="PANTHER" id="PTHR21320">
    <property type="entry name" value="CYTOCHROME C OXIDASE ASSEMBLY PROTEIN COX11-RELATED"/>
    <property type="match status" value="1"/>
</dbReference>
<dbReference type="PANTHER" id="PTHR21320:SF3">
    <property type="entry name" value="CYTOCHROME C OXIDASE ASSEMBLY PROTEIN COX11, MITOCHONDRIAL-RELATED"/>
    <property type="match status" value="1"/>
</dbReference>
<evidence type="ECO:0000256" key="1">
    <source>
        <dbReference type="HAMAP-Rule" id="MF_00155"/>
    </source>
</evidence>
<dbReference type="EMBL" id="JAHWQX010000002">
    <property type="protein sequence ID" value="MBW3096935.1"/>
    <property type="molecule type" value="Genomic_DNA"/>
</dbReference>
<keyword evidence="1" id="KW-0997">Cell inner membrane</keyword>
<comment type="subcellular location">
    <subcellularLocation>
        <location evidence="1">Cell inner membrane</location>
        <topology evidence="1">Single-pass type II membrane protein</topology>
        <orientation evidence="1">Periplasmic side</orientation>
    </subcellularLocation>
</comment>
<accession>A0ABS6WMB7</accession>
<dbReference type="InterPro" id="IPR007533">
    <property type="entry name" value="Cyt_c_oxidase_assmbl_CtaG"/>
</dbReference>
<organism evidence="2 3">
    <name type="scientific">Pseudohoeflea coraliihabitans</name>
    <dbReference type="NCBI Taxonomy" id="2860393"/>
    <lineage>
        <taxon>Bacteria</taxon>
        <taxon>Pseudomonadati</taxon>
        <taxon>Pseudomonadota</taxon>
        <taxon>Alphaproteobacteria</taxon>
        <taxon>Hyphomicrobiales</taxon>
        <taxon>Rhizobiaceae</taxon>
        <taxon>Pseudohoeflea</taxon>
    </lineage>
</organism>
<keyword evidence="1" id="KW-0472">Membrane</keyword>
<keyword evidence="1" id="KW-0735">Signal-anchor</keyword>
<keyword evidence="1" id="KW-1133">Transmembrane helix</keyword>
<dbReference type="Proteomes" id="UP001430804">
    <property type="component" value="Unassembled WGS sequence"/>
</dbReference>